<dbReference type="OrthoDB" id="3430022at2759"/>
<reference evidence="2" key="2">
    <citation type="journal article" date="2018" name="Nat. Commun.">
        <title>Extreme sensitivity to ultraviolet light in the fungal pathogen causing white-nose syndrome of bats.</title>
        <authorList>
            <person name="Palmer J.M."/>
            <person name="Drees K.P."/>
            <person name="Foster J.T."/>
            <person name="Lindner D.L."/>
        </authorList>
    </citation>
    <scope>NUCLEOTIDE SEQUENCE [LARGE SCALE GENOMIC DNA]</scope>
    <source>
        <strain evidence="2">UAMH 10579</strain>
    </source>
</reference>
<sequence length="139" mass="15372">MSGNSQTKVDIHILFFKSTTDPRNPGDVALWFNCSEPFLIHLDGPNGGHCLNVKENYYPSASRQFRKSVIVGAGKSATKAQIVSVVSQMRIDNSRPFGSEEWTGNALHLLAQGRYVEREEYLRSVNEMIDVTKGGAGRA</sequence>
<name>A0A1B8GUX0_9PEZI</name>
<evidence type="ECO:0000313" key="2">
    <source>
        <dbReference type="Proteomes" id="UP000091956"/>
    </source>
</evidence>
<keyword evidence="2" id="KW-1185">Reference proteome</keyword>
<gene>
    <name evidence="1" type="ORF">VE01_02837</name>
</gene>
<reference evidence="1 2" key="1">
    <citation type="submission" date="2016-03" db="EMBL/GenBank/DDBJ databases">
        <title>Comparative genomics of Pseudogymnoascus destructans, the fungus causing white-nose syndrome of bats.</title>
        <authorList>
            <person name="Palmer J.M."/>
            <person name="Drees K.P."/>
            <person name="Foster J.T."/>
            <person name="Lindner D.L."/>
        </authorList>
    </citation>
    <scope>NUCLEOTIDE SEQUENCE [LARGE SCALE GENOMIC DNA]</scope>
    <source>
        <strain evidence="1 2">UAMH 10579</strain>
    </source>
</reference>
<dbReference type="RefSeq" id="XP_018133359.1">
    <property type="nucleotide sequence ID" value="XM_018272341.2"/>
</dbReference>
<proteinExistence type="predicted"/>
<accession>A0A1B8GUX0</accession>
<dbReference type="GeneID" id="28836223"/>
<evidence type="ECO:0000313" key="1">
    <source>
        <dbReference type="EMBL" id="OBT99626.1"/>
    </source>
</evidence>
<dbReference type="AlphaFoldDB" id="A0A1B8GUX0"/>
<organism evidence="1 2">
    <name type="scientific">Pseudogymnoascus verrucosus</name>
    <dbReference type="NCBI Taxonomy" id="342668"/>
    <lineage>
        <taxon>Eukaryota</taxon>
        <taxon>Fungi</taxon>
        <taxon>Dikarya</taxon>
        <taxon>Ascomycota</taxon>
        <taxon>Pezizomycotina</taxon>
        <taxon>Leotiomycetes</taxon>
        <taxon>Thelebolales</taxon>
        <taxon>Thelebolaceae</taxon>
        <taxon>Pseudogymnoascus</taxon>
    </lineage>
</organism>
<protein>
    <submittedName>
        <fullName evidence="1">Uncharacterized protein</fullName>
    </submittedName>
</protein>
<dbReference type="EMBL" id="KV460212">
    <property type="protein sequence ID" value="OBT99626.1"/>
    <property type="molecule type" value="Genomic_DNA"/>
</dbReference>
<dbReference type="Proteomes" id="UP000091956">
    <property type="component" value="Unassembled WGS sequence"/>
</dbReference>